<dbReference type="Gene3D" id="3.90.1150.50">
    <property type="entry name" value="Transcription-repair-coupling factor, D7 domain"/>
    <property type="match status" value="1"/>
</dbReference>
<evidence type="ECO:0000256" key="5">
    <source>
        <dbReference type="ARBA" id="ARBA00022801"/>
    </source>
</evidence>
<dbReference type="InterPro" id="IPR027417">
    <property type="entry name" value="P-loop_NTPase"/>
</dbReference>
<dbReference type="SUPFAM" id="SSF52540">
    <property type="entry name" value="P-loop containing nucleoside triphosphate hydrolases"/>
    <property type="match status" value="4"/>
</dbReference>
<dbReference type="Proteomes" id="UP000179266">
    <property type="component" value="Unassembled WGS sequence"/>
</dbReference>
<dbReference type="PANTHER" id="PTHR47964">
    <property type="entry name" value="ATP-DEPENDENT DNA HELICASE HOMOLOG RECG, CHLOROPLASTIC"/>
    <property type="match status" value="1"/>
</dbReference>
<dbReference type="PROSITE" id="PS51192">
    <property type="entry name" value="HELICASE_ATP_BIND_1"/>
    <property type="match status" value="1"/>
</dbReference>
<reference evidence="16 17" key="1">
    <citation type="journal article" date="2016" name="Nat. Commun.">
        <title>Thousands of microbial genomes shed light on interconnected biogeochemical processes in an aquifer system.</title>
        <authorList>
            <person name="Anantharaman K."/>
            <person name="Brown C.T."/>
            <person name="Hug L.A."/>
            <person name="Sharon I."/>
            <person name="Castelle C.J."/>
            <person name="Probst A.J."/>
            <person name="Thomas B.C."/>
            <person name="Singh A."/>
            <person name="Wilkins M.J."/>
            <person name="Karaoz U."/>
            <person name="Brodie E.L."/>
            <person name="Williams K.H."/>
            <person name="Hubbard S.S."/>
            <person name="Banfield J.F."/>
        </authorList>
    </citation>
    <scope>NUCLEOTIDE SEQUENCE [LARGE SCALE GENOMIC DNA]</scope>
</reference>
<keyword evidence="3 13" id="KW-0547">Nucleotide-binding</keyword>
<dbReference type="InterPro" id="IPR001650">
    <property type="entry name" value="Helicase_C-like"/>
</dbReference>
<keyword evidence="7 13" id="KW-0067">ATP-binding</keyword>
<evidence type="ECO:0000256" key="13">
    <source>
        <dbReference type="HAMAP-Rule" id="MF_00969"/>
    </source>
</evidence>
<dbReference type="GO" id="GO:0003678">
    <property type="term" value="F:DNA helicase activity"/>
    <property type="evidence" value="ECO:0007669"/>
    <property type="project" value="TreeGrafter"/>
</dbReference>
<dbReference type="Pfam" id="PF00271">
    <property type="entry name" value="Helicase_C"/>
    <property type="match status" value="1"/>
</dbReference>
<dbReference type="NCBIfam" id="TIGR00580">
    <property type="entry name" value="mfd"/>
    <property type="match status" value="1"/>
</dbReference>
<dbReference type="InterPro" id="IPR036101">
    <property type="entry name" value="CarD-like/TRCF_RID_sf"/>
</dbReference>
<evidence type="ECO:0000256" key="4">
    <source>
        <dbReference type="ARBA" id="ARBA00022763"/>
    </source>
</evidence>
<evidence type="ECO:0000256" key="10">
    <source>
        <dbReference type="ARBA" id="ARBA00061104"/>
    </source>
</evidence>
<dbReference type="GO" id="GO:0000716">
    <property type="term" value="P:transcription-coupled nucleotide-excision repair, DNA damage recognition"/>
    <property type="evidence" value="ECO:0007669"/>
    <property type="project" value="UniProtKB-UniRule"/>
</dbReference>
<dbReference type="HAMAP" id="MF_00969">
    <property type="entry name" value="TRCF"/>
    <property type="match status" value="1"/>
</dbReference>
<dbReference type="InterPro" id="IPR005118">
    <property type="entry name" value="TRCF_C"/>
</dbReference>
<evidence type="ECO:0000259" key="15">
    <source>
        <dbReference type="PROSITE" id="PS51194"/>
    </source>
</evidence>
<sequence length="1172" mass="134281">MSVTGLLNSGWGLFLATAVNQTGKRILVITPGEEDAQKISTDTKFFLKTFFSDSIPDKKPIIAEQTDIIEELPGIIEPVMVLPAWDTLPFEDLSPGIESISQRIAILSDSLNKKHSRIIFTSINSFAQFTVSPDIHLAHSRNFEIFQHTDMEKFKENLVELGYKSVNRVEEKCEFTSRGGILDVFIPLYRNPVRIEFFGDEITDLREFDPVTQRSTQKIFQFSLIPAKEFLTTREMFKTCIEKIRSKQDSLGLDEQAADEIIEKFGITAPFEGIERWLPFMVEKTGTMLDYMESGTLIAVVEPEHVHENLKLFLEDAYFEYRKVLKMGIPVPEVEEMYLSGTELQNLLQEHSTLNLEEFIPEDPSGSETNIYRFKNRSIPSFTGRPKELFNIISEAVKRGEDILICCHGEDQIIDLENRFIAYENENILHLLDHSITHQHAGQNTGQITMLVGELSGGFSIPEIHLTVISAVEIFGEKRIRKQKQRKLSSESFSSLSDLKIGDYIVHFNHGIGRYLGIKLIQVGDVEKDFISLEYADGDKLYVPIDRLNLVQRYLSGEQHHPTLDKLGAKNWDKIKQKIKKSIRDMTQELLKLYAQRKLLKGHAYSQDIQWQREFEAGFEYVETDDQLLTIESVKKDMESESMMDRLICGDVGFGKTEVAMRAAFKAINDNKQVAILVPTTVLAHQHYQNFKKRFQPFPISVEMLSRFRKPKEQKAIIGKLKVGAIDLVIGTHRLLSKDIEFKDLGLLIIDEEHRFGVAQKEKIKQLRNQIDILMMTATPIPRTLNMSLMGIRDISIINTPPKDRLAIHTQIIKFDPKFIREVIMRELNRGGQVYFVHNRIQSIATVAEYLSNWVPEARTAVAHGQMDEKHLEKIMIDFMEKKFDVLLCTAIIESGLDIPNVNTILINRADKFGLAQLYQLRGRVGRDRYQAFAYLLVPDKRTLTTVAKRRLSAIQELNELGSGFRLATYDMDIRGTGNLLGREQHGHIKAVGFDLYCQLLEETVQELQGKPVEQEIEPNLNLPVNAFIPKNYINDINQRLLIYRKISTIKSTEDMSDLRTELTDCYGSIPDSINNLLSIMDIKRICISIKIESLDMQKDTLIMVFHSNARFQQDSFARYIARKSPKLVVVSAKKFMYRLGNLKDMALLNRITEILTEFESLKELSEIASEG</sequence>
<keyword evidence="5 13" id="KW-0378">Hydrolase</keyword>
<evidence type="ECO:0000259" key="14">
    <source>
        <dbReference type="PROSITE" id="PS51192"/>
    </source>
</evidence>
<dbReference type="Gene3D" id="2.40.10.170">
    <property type="match status" value="1"/>
</dbReference>
<evidence type="ECO:0000256" key="7">
    <source>
        <dbReference type="ARBA" id="ARBA00022840"/>
    </source>
</evidence>
<gene>
    <name evidence="13" type="primary">mfd</name>
    <name evidence="16" type="ORF">A2161_05240</name>
</gene>
<dbReference type="GO" id="GO:0016787">
    <property type="term" value="F:hydrolase activity"/>
    <property type="evidence" value="ECO:0007669"/>
    <property type="project" value="UniProtKB-KW"/>
</dbReference>
<dbReference type="EC" id="3.6.4.-" evidence="13"/>
<dbReference type="FunFam" id="3.40.50.300:FF:000546">
    <property type="entry name" value="Transcription-repair-coupling factor"/>
    <property type="match status" value="1"/>
</dbReference>
<dbReference type="SMART" id="SM01058">
    <property type="entry name" value="CarD_TRCF"/>
    <property type="match status" value="1"/>
</dbReference>
<comment type="similarity">
    <text evidence="10 13">In the N-terminal section; belongs to the UvrB family.</text>
</comment>
<dbReference type="PANTHER" id="PTHR47964:SF1">
    <property type="entry name" value="ATP-DEPENDENT DNA HELICASE HOMOLOG RECG, CHLOROPLASTIC"/>
    <property type="match status" value="1"/>
</dbReference>
<keyword evidence="6" id="KW-0347">Helicase</keyword>
<dbReference type="GO" id="GO:0005737">
    <property type="term" value="C:cytoplasm"/>
    <property type="evidence" value="ECO:0007669"/>
    <property type="project" value="UniProtKB-SubCell"/>
</dbReference>
<comment type="function">
    <text evidence="13">Couples transcription and DNA repair by recognizing RNA polymerase (RNAP) stalled at DNA lesions. Mediates ATP-dependent release of RNAP and its truncated transcript from the DNA, and recruitment of nucleotide excision repair machinery to the damaged site.</text>
</comment>
<evidence type="ECO:0000256" key="3">
    <source>
        <dbReference type="ARBA" id="ARBA00022741"/>
    </source>
</evidence>
<dbReference type="Gene3D" id="3.40.50.11180">
    <property type="match status" value="1"/>
</dbReference>
<dbReference type="PROSITE" id="PS51194">
    <property type="entry name" value="HELICASE_CTER"/>
    <property type="match status" value="1"/>
</dbReference>
<dbReference type="InterPro" id="IPR004576">
    <property type="entry name" value="Mfd"/>
</dbReference>
<evidence type="ECO:0000256" key="12">
    <source>
        <dbReference type="ARBA" id="ARBA00070128"/>
    </source>
</evidence>
<dbReference type="GO" id="GO:0003684">
    <property type="term" value="F:damaged DNA binding"/>
    <property type="evidence" value="ECO:0007669"/>
    <property type="project" value="InterPro"/>
</dbReference>
<dbReference type="InterPro" id="IPR014001">
    <property type="entry name" value="Helicase_ATP-bd"/>
</dbReference>
<dbReference type="AlphaFoldDB" id="A0A1F7S6R5"/>
<dbReference type="EMBL" id="MGDD01000017">
    <property type="protein sequence ID" value="OGL49430.1"/>
    <property type="molecule type" value="Genomic_DNA"/>
</dbReference>
<dbReference type="SUPFAM" id="SSF143517">
    <property type="entry name" value="TRCF domain-like"/>
    <property type="match status" value="1"/>
</dbReference>
<dbReference type="InterPro" id="IPR047112">
    <property type="entry name" value="RecG/Mfd"/>
</dbReference>
<dbReference type="GO" id="GO:0005524">
    <property type="term" value="F:ATP binding"/>
    <property type="evidence" value="ECO:0007669"/>
    <property type="project" value="UniProtKB-UniRule"/>
</dbReference>
<protein>
    <recommendedName>
        <fullName evidence="12 13">Transcription-repair-coupling factor</fullName>
        <shortName evidence="13">TRCF</shortName>
        <ecNumber evidence="13">3.6.4.-</ecNumber>
    </recommendedName>
</protein>
<dbReference type="Pfam" id="PF02559">
    <property type="entry name" value="CarD_TRCF_RID"/>
    <property type="match status" value="1"/>
</dbReference>
<dbReference type="Pfam" id="PF03461">
    <property type="entry name" value="TRCF"/>
    <property type="match status" value="1"/>
</dbReference>
<dbReference type="SMART" id="SM00982">
    <property type="entry name" value="TRCF"/>
    <property type="match status" value="1"/>
</dbReference>
<dbReference type="Pfam" id="PF17757">
    <property type="entry name" value="UvrB_inter"/>
    <property type="match status" value="1"/>
</dbReference>
<dbReference type="InterPro" id="IPR037235">
    <property type="entry name" value="TRCF-like_C_D7"/>
</dbReference>
<dbReference type="InterPro" id="IPR003711">
    <property type="entry name" value="CarD-like/TRCF_RID"/>
</dbReference>
<evidence type="ECO:0000313" key="17">
    <source>
        <dbReference type="Proteomes" id="UP000179266"/>
    </source>
</evidence>
<keyword evidence="9 13" id="KW-0234">DNA repair</keyword>
<evidence type="ECO:0000256" key="2">
    <source>
        <dbReference type="ARBA" id="ARBA00022490"/>
    </source>
</evidence>
<dbReference type="InterPro" id="IPR041471">
    <property type="entry name" value="UvrB_inter"/>
</dbReference>
<organism evidence="16 17">
    <name type="scientific">Candidatus Schekmanbacteria bacterium RBG_13_48_7</name>
    <dbReference type="NCBI Taxonomy" id="1817878"/>
    <lineage>
        <taxon>Bacteria</taxon>
        <taxon>Candidatus Schekmaniibacteriota</taxon>
    </lineage>
</organism>
<evidence type="ECO:0000256" key="1">
    <source>
        <dbReference type="ARBA" id="ARBA00004496"/>
    </source>
</evidence>
<proteinExistence type="inferred from homology"/>
<comment type="caution">
    <text evidence="16">The sequence shown here is derived from an EMBL/GenBank/DDBJ whole genome shotgun (WGS) entry which is preliminary data.</text>
</comment>
<dbReference type="Gene3D" id="3.40.50.300">
    <property type="entry name" value="P-loop containing nucleotide triphosphate hydrolases"/>
    <property type="match status" value="2"/>
</dbReference>
<dbReference type="Gene3D" id="3.30.2060.10">
    <property type="entry name" value="Penicillin-binding protein 1b domain"/>
    <property type="match status" value="1"/>
</dbReference>
<feature type="domain" description="Helicase ATP-binding" evidence="14">
    <location>
        <begin position="637"/>
        <end position="798"/>
    </location>
</feature>
<evidence type="ECO:0000256" key="8">
    <source>
        <dbReference type="ARBA" id="ARBA00023125"/>
    </source>
</evidence>
<dbReference type="GO" id="GO:0006355">
    <property type="term" value="P:regulation of DNA-templated transcription"/>
    <property type="evidence" value="ECO:0007669"/>
    <property type="project" value="UniProtKB-UniRule"/>
</dbReference>
<keyword evidence="8 13" id="KW-0238">DNA-binding</keyword>
<dbReference type="Pfam" id="PF00270">
    <property type="entry name" value="DEAD"/>
    <property type="match status" value="1"/>
</dbReference>
<comment type="subcellular location">
    <subcellularLocation>
        <location evidence="1 13">Cytoplasm</location>
    </subcellularLocation>
</comment>
<evidence type="ECO:0000256" key="6">
    <source>
        <dbReference type="ARBA" id="ARBA00022806"/>
    </source>
</evidence>
<dbReference type="SUPFAM" id="SSF141259">
    <property type="entry name" value="CarD-like"/>
    <property type="match status" value="1"/>
</dbReference>
<keyword evidence="2 13" id="KW-0963">Cytoplasm</keyword>
<evidence type="ECO:0000256" key="11">
    <source>
        <dbReference type="ARBA" id="ARBA00061399"/>
    </source>
</evidence>
<dbReference type="SMART" id="SM00487">
    <property type="entry name" value="DEXDc"/>
    <property type="match status" value="1"/>
</dbReference>
<dbReference type="CDD" id="cd17991">
    <property type="entry name" value="DEXHc_TRCF"/>
    <property type="match status" value="1"/>
</dbReference>
<dbReference type="InterPro" id="IPR011545">
    <property type="entry name" value="DEAD/DEAH_box_helicase_dom"/>
</dbReference>
<keyword evidence="4 13" id="KW-0227">DNA damage</keyword>
<evidence type="ECO:0000256" key="9">
    <source>
        <dbReference type="ARBA" id="ARBA00023204"/>
    </source>
</evidence>
<name>A0A1F7S6R5_9BACT</name>
<comment type="similarity">
    <text evidence="11 13">In the C-terminal section; belongs to the helicase family. RecG subfamily.</text>
</comment>
<evidence type="ECO:0000313" key="16">
    <source>
        <dbReference type="EMBL" id="OGL49430.1"/>
    </source>
</evidence>
<feature type="domain" description="Helicase C-terminal" evidence="15">
    <location>
        <begin position="819"/>
        <end position="973"/>
    </location>
</feature>
<dbReference type="SMART" id="SM00490">
    <property type="entry name" value="HELICc"/>
    <property type="match status" value="1"/>
</dbReference>
<accession>A0A1F7S6R5</accession>